<reference evidence="2 3" key="1">
    <citation type="journal article" date="2015" name="Biotechnol. Biofuels">
        <title>Enhanced degradation of softwood versus hardwood by the white-rot fungus Pycnoporus coccineus.</title>
        <authorList>
            <person name="Couturier M."/>
            <person name="Navarro D."/>
            <person name="Chevret D."/>
            <person name="Henrissat B."/>
            <person name="Piumi F."/>
            <person name="Ruiz-Duenas F.J."/>
            <person name="Martinez A.T."/>
            <person name="Grigoriev I.V."/>
            <person name="Riley R."/>
            <person name="Lipzen A."/>
            <person name="Berrin J.G."/>
            <person name="Master E.R."/>
            <person name="Rosso M.N."/>
        </authorList>
    </citation>
    <scope>NUCLEOTIDE SEQUENCE [LARGE SCALE GENOMIC DNA]</scope>
    <source>
        <strain evidence="2 3">BRFM310</strain>
    </source>
</reference>
<feature type="compositionally biased region" description="Basic and acidic residues" evidence="1">
    <location>
        <begin position="8"/>
        <end position="27"/>
    </location>
</feature>
<evidence type="ECO:0000313" key="3">
    <source>
        <dbReference type="Proteomes" id="UP000193067"/>
    </source>
</evidence>
<protein>
    <submittedName>
        <fullName evidence="2">Uncharacterized protein</fullName>
    </submittedName>
</protein>
<gene>
    <name evidence="2" type="ORF">PYCCODRAFT_362885</name>
</gene>
<dbReference type="AlphaFoldDB" id="A0A1Y2J624"/>
<proteinExistence type="predicted"/>
<accession>A0A1Y2J624</accession>
<name>A0A1Y2J624_TRAC3</name>
<evidence type="ECO:0000313" key="2">
    <source>
        <dbReference type="EMBL" id="OSD07901.1"/>
    </source>
</evidence>
<dbReference type="Proteomes" id="UP000193067">
    <property type="component" value="Unassembled WGS sequence"/>
</dbReference>
<feature type="region of interest" description="Disordered" evidence="1">
    <location>
        <begin position="1"/>
        <end position="35"/>
    </location>
</feature>
<dbReference type="EMBL" id="KZ084087">
    <property type="protein sequence ID" value="OSD07901.1"/>
    <property type="molecule type" value="Genomic_DNA"/>
</dbReference>
<keyword evidence="3" id="KW-1185">Reference proteome</keyword>
<organism evidence="2 3">
    <name type="scientific">Trametes coccinea (strain BRFM310)</name>
    <name type="common">Pycnoporus coccineus</name>
    <dbReference type="NCBI Taxonomy" id="1353009"/>
    <lineage>
        <taxon>Eukaryota</taxon>
        <taxon>Fungi</taxon>
        <taxon>Dikarya</taxon>
        <taxon>Basidiomycota</taxon>
        <taxon>Agaricomycotina</taxon>
        <taxon>Agaricomycetes</taxon>
        <taxon>Polyporales</taxon>
        <taxon>Polyporaceae</taxon>
        <taxon>Trametes</taxon>
    </lineage>
</organism>
<sequence length="160" mass="17213">MVAAAYVEVHDSQSELDRRPRLREPRQVPHGSASCPYPPPGVPVFPILAGGDNAVVRLARLQPRLIIQVCFHSLCSRQAVEKAMFPRCGFDFDGTANVGVPLFLGANLPCFQPPPNISGSSSTDVLQRPAHAPNGALTILAASRIRAYLQRALARGVIPL</sequence>
<evidence type="ECO:0000256" key="1">
    <source>
        <dbReference type="SAM" id="MobiDB-lite"/>
    </source>
</evidence>